<keyword evidence="3" id="KW-0677">Repeat</keyword>
<comment type="caution">
    <text evidence="5">The sequence shown here is derived from an EMBL/GenBank/DDBJ whole genome shotgun (WGS) entry which is preliminary data.</text>
</comment>
<feature type="domain" description="OAA-family lectin sugar binding" evidence="4">
    <location>
        <begin position="127"/>
        <end position="190"/>
    </location>
</feature>
<evidence type="ECO:0000313" key="5">
    <source>
        <dbReference type="EMBL" id="MFD2593403.1"/>
    </source>
</evidence>
<comment type="similarity">
    <text evidence="1">Belongs to the bacterial lectin family.</text>
</comment>
<dbReference type="EMBL" id="JBHULX010000048">
    <property type="protein sequence ID" value="MFD2593403.1"/>
    <property type="molecule type" value="Genomic_DNA"/>
</dbReference>
<keyword evidence="6" id="KW-1185">Reference proteome</keyword>
<evidence type="ECO:0000256" key="2">
    <source>
        <dbReference type="ARBA" id="ARBA00022734"/>
    </source>
</evidence>
<sequence>MGGASAPWHPGGNWIIGGRNGQNVIELNVTAESGSANLEGTMKYAGEGPIGFKGQETIGSSYSIENQWGGASAPWHPGGTFVLGARENQNPVAYDIQSTDGGKTFTGTMTYAGEGPIGFRAIQTAGNNYAAENQWGGASAPWHPGGNLVIGARVNQNVVQLKINSNDNGETFSGEMTYLGEGPIGVKAVLSSRVLSGATS</sequence>
<reference evidence="6" key="1">
    <citation type="journal article" date="2019" name="Int. J. Syst. Evol. Microbiol.">
        <title>The Global Catalogue of Microorganisms (GCM) 10K type strain sequencing project: providing services to taxonomists for standard genome sequencing and annotation.</title>
        <authorList>
            <consortium name="The Broad Institute Genomics Platform"/>
            <consortium name="The Broad Institute Genome Sequencing Center for Infectious Disease"/>
            <person name="Wu L."/>
            <person name="Ma J."/>
        </authorList>
    </citation>
    <scope>NUCLEOTIDE SEQUENCE [LARGE SCALE GENOMIC DNA]</scope>
    <source>
        <strain evidence="6">KCTC 42423</strain>
    </source>
</reference>
<dbReference type="Pfam" id="PF17882">
    <property type="entry name" value="SBD"/>
    <property type="match status" value="3"/>
</dbReference>
<proteinExistence type="inferred from homology"/>
<gene>
    <name evidence="5" type="ORF">ACFSTE_21380</name>
</gene>
<dbReference type="Gene3D" id="2.40.128.450">
    <property type="match status" value="2"/>
</dbReference>
<protein>
    <recommendedName>
        <fullName evidence="4">OAA-family lectin sugar binding domain-containing protein</fullName>
    </recommendedName>
</protein>
<organism evidence="5 6">
    <name type="scientific">Aquimarina hainanensis</name>
    <dbReference type="NCBI Taxonomy" id="1578017"/>
    <lineage>
        <taxon>Bacteria</taxon>
        <taxon>Pseudomonadati</taxon>
        <taxon>Bacteroidota</taxon>
        <taxon>Flavobacteriia</taxon>
        <taxon>Flavobacteriales</taxon>
        <taxon>Flavobacteriaceae</taxon>
        <taxon>Aquimarina</taxon>
    </lineage>
</organism>
<dbReference type="InterPro" id="IPR053726">
    <property type="entry name" value="Bacterial_Lectin_Domain_sf"/>
</dbReference>
<evidence type="ECO:0000259" key="4">
    <source>
        <dbReference type="Pfam" id="PF17882"/>
    </source>
</evidence>
<feature type="domain" description="OAA-family lectin sugar binding" evidence="4">
    <location>
        <begin position="2"/>
        <end position="56"/>
    </location>
</feature>
<accession>A0ABW5NFQ6</accession>
<feature type="domain" description="OAA-family lectin sugar binding" evidence="4">
    <location>
        <begin position="61"/>
        <end position="121"/>
    </location>
</feature>
<dbReference type="Proteomes" id="UP001597459">
    <property type="component" value="Unassembled WGS sequence"/>
</dbReference>
<evidence type="ECO:0000256" key="3">
    <source>
        <dbReference type="ARBA" id="ARBA00022737"/>
    </source>
</evidence>
<name>A0ABW5NFQ6_9FLAO</name>
<evidence type="ECO:0000313" key="6">
    <source>
        <dbReference type="Proteomes" id="UP001597459"/>
    </source>
</evidence>
<keyword evidence="2" id="KW-0430">Lectin</keyword>
<dbReference type="RefSeq" id="WP_378254193.1">
    <property type="nucleotide sequence ID" value="NZ_JBHSJV010000001.1"/>
</dbReference>
<evidence type="ECO:0000256" key="1">
    <source>
        <dbReference type="ARBA" id="ARBA00008512"/>
    </source>
</evidence>
<dbReference type="InterPro" id="IPR040964">
    <property type="entry name" value="SBD"/>
</dbReference>